<sequence length="197" mass="20798">MSVRESDLILRPDVRAGLIIVTVMVVAGAGIVAAILIGDAPTAFAPFVATLFGALAILGIASLLRARIVLTPQEIVVRGVFSEQHRPRAQAAEIVRATITTPRGSSGESLFILDAQRNLLIRVSGAAFKREDLDLLIAELGVPCSGFDYPVAPKKFAEMHPGLITKAEQHPYRIAFTTIAIICAIAALTAAVMAATS</sequence>
<evidence type="ECO:0000313" key="2">
    <source>
        <dbReference type="EMBL" id="NEA29417.1"/>
    </source>
</evidence>
<proteinExistence type="predicted"/>
<dbReference type="Proteomes" id="UP000475532">
    <property type="component" value="Unassembled WGS sequence"/>
</dbReference>
<comment type="caution">
    <text evidence="2">The sequence shown here is derived from an EMBL/GenBank/DDBJ whole genome shotgun (WGS) entry which is preliminary data.</text>
</comment>
<dbReference type="EMBL" id="JAAGLI010001188">
    <property type="protein sequence ID" value="NEA29417.1"/>
    <property type="molecule type" value="Genomic_DNA"/>
</dbReference>
<dbReference type="AlphaFoldDB" id="A0A6L9QV60"/>
<organism evidence="2 3">
    <name type="scientific">Actinomadura bangladeshensis</name>
    <dbReference type="NCBI Taxonomy" id="453573"/>
    <lineage>
        <taxon>Bacteria</taxon>
        <taxon>Bacillati</taxon>
        <taxon>Actinomycetota</taxon>
        <taxon>Actinomycetes</taxon>
        <taxon>Streptosporangiales</taxon>
        <taxon>Thermomonosporaceae</taxon>
        <taxon>Actinomadura</taxon>
    </lineage>
</organism>
<gene>
    <name evidence="2" type="ORF">G3I70_43955</name>
</gene>
<dbReference type="RefSeq" id="WP_163064107.1">
    <property type="nucleotide sequence ID" value="NZ_JAAGLI010001188.1"/>
</dbReference>
<evidence type="ECO:0000256" key="1">
    <source>
        <dbReference type="SAM" id="Phobius"/>
    </source>
</evidence>
<protein>
    <recommendedName>
        <fullName evidence="4">PH domain-containing protein</fullName>
    </recommendedName>
</protein>
<keyword evidence="1" id="KW-0472">Membrane</keyword>
<evidence type="ECO:0008006" key="4">
    <source>
        <dbReference type="Google" id="ProtNLM"/>
    </source>
</evidence>
<feature type="transmembrane region" description="Helical" evidence="1">
    <location>
        <begin position="16"/>
        <end position="37"/>
    </location>
</feature>
<name>A0A6L9QV60_9ACTN</name>
<feature type="transmembrane region" description="Helical" evidence="1">
    <location>
        <begin position="174"/>
        <end position="195"/>
    </location>
</feature>
<keyword evidence="1" id="KW-0812">Transmembrane</keyword>
<evidence type="ECO:0000313" key="3">
    <source>
        <dbReference type="Proteomes" id="UP000475532"/>
    </source>
</evidence>
<reference evidence="2 3" key="1">
    <citation type="submission" date="2020-01" db="EMBL/GenBank/DDBJ databases">
        <title>Insect and environment-associated Actinomycetes.</title>
        <authorList>
            <person name="Currrie C."/>
            <person name="Chevrette M."/>
            <person name="Carlson C."/>
            <person name="Stubbendieck R."/>
            <person name="Wendt-Pienkowski E."/>
        </authorList>
    </citation>
    <scope>NUCLEOTIDE SEQUENCE [LARGE SCALE GENOMIC DNA]</scope>
    <source>
        <strain evidence="2 3">SID10258</strain>
    </source>
</reference>
<accession>A0A6L9QV60</accession>
<feature type="transmembrane region" description="Helical" evidence="1">
    <location>
        <begin position="43"/>
        <end position="64"/>
    </location>
</feature>
<keyword evidence="1" id="KW-1133">Transmembrane helix</keyword>